<organism evidence="2">
    <name type="scientific">Naegleria gruberi</name>
    <name type="common">Amoeba</name>
    <dbReference type="NCBI Taxonomy" id="5762"/>
    <lineage>
        <taxon>Eukaryota</taxon>
        <taxon>Discoba</taxon>
        <taxon>Heterolobosea</taxon>
        <taxon>Tetramitia</taxon>
        <taxon>Eutetramitia</taxon>
        <taxon>Vahlkampfiidae</taxon>
        <taxon>Naegleria</taxon>
    </lineage>
</organism>
<keyword evidence="2" id="KW-1185">Reference proteome</keyword>
<dbReference type="InParanoid" id="D2V8W7"/>
<dbReference type="SUPFAM" id="SSF52047">
    <property type="entry name" value="RNI-like"/>
    <property type="match status" value="1"/>
</dbReference>
<dbReference type="AlphaFoldDB" id="D2V8W7"/>
<dbReference type="RefSeq" id="XP_002679507.1">
    <property type="nucleotide sequence ID" value="XM_002679461.1"/>
</dbReference>
<proteinExistence type="predicted"/>
<dbReference type="InterPro" id="IPR032675">
    <property type="entry name" value="LRR_dom_sf"/>
</dbReference>
<dbReference type="EMBL" id="GG738857">
    <property type="protein sequence ID" value="EFC46763.1"/>
    <property type="molecule type" value="Genomic_DNA"/>
</dbReference>
<dbReference type="CDD" id="cd09917">
    <property type="entry name" value="F-box_SF"/>
    <property type="match status" value="1"/>
</dbReference>
<sequence>MQEINEHPFDDLIISKILEYLSSSTLEIINLGQVCKSFRRICLHPSTKLSFSNYLSKNRDENCDEYNDHDTVKEYLPFNWEACFDFLQYFTTIDLGCQFGMPDAMDYIVNVALASTKIEELYLKNCEIYALTNVNCKISRLECCQVVVPLQFESIIQYFPYLKHLKVEDCHVQLECSPKLQMICECLESLVAIDSLKDLFTINIQFGQLTELTFISTFEQEMYFEKIDYCMNYENFPKLKKLTLKVPSKCIQLDLPILEELVLEAEIDYYDFRSMHTMLKLENLKKLETTSFDVCKANLIAPNLETLIIRDEFNIVKSWNINPIPQIDK</sequence>
<dbReference type="SUPFAM" id="SSF81383">
    <property type="entry name" value="F-box domain"/>
    <property type="match status" value="1"/>
</dbReference>
<gene>
    <name evidence="1" type="ORF">NAEGRDRAFT_65309</name>
</gene>
<dbReference type="InterPro" id="IPR036047">
    <property type="entry name" value="F-box-like_dom_sf"/>
</dbReference>
<dbReference type="KEGG" id="ngr:NAEGRDRAFT_65309"/>
<name>D2V8W7_NAEGR</name>
<evidence type="ECO:0000313" key="1">
    <source>
        <dbReference type="EMBL" id="EFC46763.1"/>
    </source>
</evidence>
<dbReference type="Gene3D" id="3.80.10.10">
    <property type="entry name" value="Ribonuclease Inhibitor"/>
    <property type="match status" value="1"/>
</dbReference>
<evidence type="ECO:0000313" key="2">
    <source>
        <dbReference type="Proteomes" id="UP000006671"/>
    </source>
</evidence>
<protein>
    <submittedName>
        <fullName evidence="1">Uncharacterized protein</fullName>
    </submittedName>
</protein>
<reference evidence="1 2" key="1">
    <citation type="journal article" date="2010" name="Cell">
        <title>The genome of Naegleria gruberi illuminates early eukaryotic versatility.</title>
        <authorList>
            <person name="Fritz-Laylin L.K."/>
            <person name="Prochnik S.E."/>
            <person name="Ginger M.L."/>
            <person name="Dacks J.B."/>
            <person name="Carpenter M.L."/>
            <person name="Field M.C."/>
            <person name="Kuo A."/>
            <person name="Paredez A."/>
            <person name="Chapman J."/>
            <person name="Pham J."/>
            <person name="Shu S."/>
            <person name="Neupane R."/>
            <person name="Cipriano M."/>
            <person name="Mancuso J."/>
            <person name="Tu H."/>
            <person name="Salamov A."/>
            <person name="Lindquist E."/>
            <person name="Shapiro H."/>
            <person name="Lucas S."/>
            <person name="Grigoriev I.V."/>
            <person name="Cande W.Z."/>
            <person name="Fulton C."/>
            <person name="Rokhsar D.S."/>
            <person name="Dawson S.C."/>
        </authorList>
    </citation>
    <scope>NUCLEOTIDE SEQUENCE [LARGE SCALE GENOMIC DNA]</scope>
    <source>
        <strain evidence="1 2">NEG-M</strain>
    </source>
</reference>
<dbReference type="VEuPathDB" id="AmoebaDB:NAEGRDRAFT_65309"/>
<dbReference type="Proteomes" id="UP000006671">
    <property type="component" value="Unassembled WGS sequence"/>
</dbReference>
<dbReference type="GeneID" id="8860108"/>
<accession>D2V8W7</accession>